<evidence type="ECO:0000313" key="5">
    <source>
        <dbReference type="Proteomes" id="UP000283587"/>
    </source>
</evidence>
<feature type="transmembrane region" description="Helical" evidence="2">
    <location>
        <begin position="55"/>
        <end position="73"/>
    </location>
</feature>
<proteinExistence type="predicted"/>
<evidence type="ECO:0000256" key="2">
    <source>
        <dbReference type="SAM" id="Phobius"/>
    </source>
</evidence>
<dbReference type="AlphaFoldDB" id="A0A419A545"/>
<dbReference type="NCBIfam" id="TIGR02123">
    <property type="entry name" value="TRAP_fused"/>
    <property type="match status" value="1"/>
</dbReference>
<protein>
    <submittedName>
        <fullName evidence="4">TRAP transporter fused permease subunit</fullName>
    </submittedName>
</protein>
<comment type="subcellular location">
    <subcellularLocation>
        <location evidence="1">Cell inner membrane</location>
        <topology evidence="1">Multi-pass membrane protein</topology>
    </subcellularLocation>
</comment>
<feature type="transmembrane region" description="Helical" evidence="2">
    <location>
        <begin position="594"/>
        <end position="618"/>
    </location>
</feature>
<organism evidence="4 5">
    <name type="scientific">Paracoccus siganidrum</name>
    <dbReference type="NCBI Taxonomy" id="1276757"/>
    <lineage>
        <taxon>Bacteria</taxon>
        <taxon>Pseudomonadati</taxon>
        <taxon>Pseudomonadota</taxon>
        <taxon>Alphaproteobacteria</taxon>
        <taxon>Rhodobacterales</taxon>
        <taxon>Paracoccaceae</taxon>
        <taxon>Paracoccus</taxon>
    </lineage>
</organism>
<feature type="transmembrane region" description="Helical" evidence="2">
    <location>
        <begin position="452"/>
        <end position="474"/>
    </location>
</feature>
<comment type="caution">
    <text evidence="4">The sequence shown here is derived from an EMBL/GenBank/DDBJ whole genome shotgun (WGS) entry which is preliminary data.</text>
</comment>
<keyword evidence="1" id="KW-1003">Cell membrane</keyword>
<dbReference type="EMBL" id="QZEW01000062">
    <property type="protein sequence ID" value="RJL10004.1"/>
    <property type="molecule type" value="Genomic_DNA"/>
</dbReference>
<evidence type="ECO:0000256" key="1">
    <source>
        <dbReference type="RuleBase" id="RU369079"/>
    </source>
</evidence>
<evidence type="ECO:0000313" key="4">
    <source>
        <dbReference type="EMBL" id="RJL10004.1"/>
    </source>
</evidence>
<keyword evidence="1" id="KW-0997">Cell inner membrane</keyword>
<feature type="transmembrane region" description="Helical" evidence="2">
    <location>
        <begin position="503"/>
        <end position="528"/>
    </location>
</feature>
<feature type="transmembrane region" description="Helical" evidence="2">
    <location>
        <begin position="19"/>
        <end position="35"/>
    </location>
</feature>
<feature type="transmembrane region" description="Helical" evidence="2">
    <location>
        <begin position="181"/>
        <end position="203"/>
    </location>
</feature>
<feature type="domain" description="TRAP C4-dicarboxylate transport system permease DctM subunit" evidence="3">
    <location>
        <begin position="123"/>
        <end position="658"/>
    </location>
</feature>
<dbReference type="InterPro" id="IPR011853">
    <property type="entry name" value="TRAP_DctM-Dct_fused"/>
</dbReference>
<dbReference type="Proteomes" id="UP000283587">
    <property type="component" value="Unassembled WGS sequence"/>
</dbReference>
<feature type="transmembrane region" description="Helical" evidence="2">
    <location>
        <begin position="821"/>
        <end position="838"/>
    </location>
</feature>
<feature type="transmembrane region" description="Helical" evidence="2">
    <location>
        <begin position="661"/>
        <end position="682"/>
    </location>
</feature>
<dbReference type="GO" id="GO:0022857">
    <property type="term" value="F:transmembrane transporter activity"/>
    <property type="evidence" value="ECO:0007669"/>
    <property type="project" value="UniProtKB-UniRule"/>
</dbReference>
<reference evidence="5" key="1">
    <citation type="submission" date="2018-09" db="EMBL/GenBank/DDBJ databases">
        <title>Paracoccus onubensis nov. sp. a moderate halophilic bacterium isolated from Gruta de las Maravillas (Aracena, Spain).</title>
        <authorList>
            <person name="Jurado V."/>
            <person name="Gutierrez-Patricio S."/>
            <person name="Gonzalez-Pimentel J.L."/>
            <person name="Miller A.Z."/>
            <person name="Laiz L."/>
            <person name="Saiz-Jimenez C."/>
        </authorList>
    </citation>
    <scope>NUCLEOTIDE SEQUENCE [LARGE SCALE GENOMIC DNA]</scope>
    <source>
        <strain evidence="5">DSM 26381</strain>
    </source>
</reference>
<dbReference type="PANTHER" id="PTHR43849">
    <property type="entry name" value="BLL3936 PROTEIN"/>
    <property type="match status" value="1"/>
</dbReference>
<dbReference type="Pfam" id="PF11874">
    <property type="entry name" value="DUF3394"/>
    <property type="match status" value="1"/>
</dbReference>
<feature type="transmembrane region" description="Helical" evidence="2">
    <location>
        <begin position="638"/>
        <end position="655"/>
    </location>
</feature>
<keyword evidence="5" id="KW-1185">Reference proteome</keyword>
<feature type="transmembrane region" description="Helical" evidence="2">
    <location>
        <begin position="689"/>
        <end position="707"/>
    </location>
</feature>
<feature type="transmembrane region" description="Helical" evidence="2">
    <location>
        <begin position="540"/>
        <end position="558"/>
    </location>
</feature>
<feature type="transmembrane region" description="Helical" evidence="2">
    <location>
        <begin position="307"/>
        <end position="325"/>
    </location>
</feature>
<feature type="transmembrane region" description="Helical" evidence="2">
    <location>
        <begin position="420"/>
        <end position="440"/>
    </location>
</feature>
<sequence>MVAESDTGGRSPADRPTRLLLLLVPLAWSLFQLWYASPLPYQLGFGVFNATEARAIHLAFAIFLVFMAYPAFVGSPRDRVPVLDWVFALAGAFCAGYLYLYQTELARRPGLPTTMDLVVAVAGMLFLLEAARRSLGIALPIVGSLFLAYAFLGPHLPGLLAHRGASLSRAASQYWLTTEGVFGVALGVSTSFVFLFVLFGALLERAGAGNYFIKVAFGLLGHLRGGPAKAAVLGSAATGLISGSSVANVVTTGTFTIPLMKRTGYPAVKAGAIEVSASVNGQILPPVMGAAAFLIAEYVGIAYAEVVKHAIIPALLTYLSLFYVVDIEARKYRLSGLPRVRHRSGAVSLAIGGMTISGFILFSAAVYYGLGWTRSLFGASASWAVAIGTLAIYVALIAVRARFPDLEEDDPEKLAQGLPDAARIAPAGIHYALPVFILVWCLMVEELSPGLSAFYGTCALLFLVATQHSLIALFRGEADWIAPLKAGAVDVVEGLVTGARNMIGIGIATAAAGIVVGTVALTGIGLVLAELVITASGGNLLIMLLMTALICMVVGLGMPTTANYVVVATLLAPVIVEVATLNGLAVALVAVHLYVFYFGLMADVTPPVGLASFAASAISRADPLKTGVQSFRYEMRTAILPLIFIYNQQLLLIGISSWLHLVVVVVGSLIGMLIFVSVTQGIFVTRSRLWESAVLLFACFMMFRPGFFMDRIEDPYTDQPAAEIVALAEAVPQGGFLRFEVEGMDLSGQDYTRLAQLPMGEAGRPGAERLNAAGVQIMEFGGQVQVMNVAFRSQADRLGLEAGQNVSRVLLPNTDRMTAEWMYVPALLLIGLIGLLQWRRRDWDQPGMPTAAERRRAA</sequence>
<keyword evidence="2" id="KW-0472">Membrane</keyword>
<feature type="transmembrane region" description="Helical" evidence="2">
    <location>
        <begin position="346"/>
        <end position="370"/>
    </location>
</feature>
<accession>A0A419A545</accession>
<keyword evidence="2" id="KW-0812">Transmembrane</keyword>
<evidence type="ECO:0000259" key="3">
    <source>
        <dbReference type="Pfam" id="PF06808"/>
    </source>
</evidence>
<feature type="transmembrane region" description="Helical" evidence="2">
    <location>
        <begin position="376"/>
        <end position="399"/>
    </location>
</feature>
<comment type="function">
    <text evidence="1">Part of the tripartite ATP-independent periplasmic (TRAP) transport system.</text>
</comment>
<feature type="transmembrane region" description="Helical" evidence="2">
    <location>
        <begin position="283"/>
        <end position="301"/>
    </location>
</feature>
<feature type="transmembrane region" description="Helical" evidence="2">
    <location>
        <begin position="135"/>
        <end position="152"/>
    </location>
</feature>
<feature type="transmembrane region" description="Helical" evidence="2">
    <location>
        <begin position="111"/>
        <end position="128"/>
    </location>
</feature>
<dbReference type="InterPro" id="IPR010656">
    <property type="entry name" value="DctM"/>
</dbReference>
<feature type="transmembrane region" description="Helical" evidence="2">
    <location>
        <begin position="565"/>
        <end position="588"/>
    </location>
</feature>
<gene>
    <name evidence="4" type="ORF">D3P05_14470</name>
</gene>
<dbReference type="GO" id="GO:0005886">
    <property type="term" value="C:plasma membrane"/>
    <property type="evidence" value="ECO:0007669"/>
    <property type="project" value="UniProtKB-SubCell"/>
</dbReference>
<dbReference type="PANTHER" id="PTHR43849:SF2">
    <property type="entry name" value="BLL3936 PROTEIN"/>
    <property type="match status" value="1"/>
</dbReference>
<keyword evidence="1" id="KW-0813">Transport</keyword>
<dbReference type="InterPro" id="IPR021814">
    <property type="entry name" value="DUF3394"/>
</dbReference>
<keyword evidence="2" id="KW-1133">Transmembrane helix</keyword>
<name>A0A419A545_9RHOB</name>
<feature type="transmembrane region" description="Helical" evidence="2">
    <location>
        <begin position="80"/>
        <end position="99"/>
    </location>
</feature>
<dbReference type="Pfam" id="PF06808">
    <property type="entry name" value="DctM"/>
    <property type="match status" value="1"/>
</dbReference>
<dbReference type="OrthoDB" id="9759894at2"/>